<evidence type="ECO:0000313" key="1">
    <source>
        <dbReference type="EMBL" id="MEU9576305.1"/>
    </source>
</evidence>
<proteinExistence type="predicted"/>
<reference evidence="1 2" key="1">
    <citation type="submission" date="2024-06" db="EMBL/GenBank/DDBJ databases">
        <title>The Natural Products Discovery Center: Release of the First 8490 Sequenced Strains for Exploring Actinobacteria Biosynthetic Diversity.</title>
        <authorList>
            <person name="Kalkreuter E."/>
            <person name="Kautsar S.A."/>
            <person name="Yang D."/>
            <person name="Bader C.D."/>
            <person name="Teijaro C.N."/>
            <person name="Fluegel L."/>
            <person name="Davis C.M."/>
            <person name="Simpson J.R."/>
            <person name="Lauterbach L."/>
            <person name="Steele A.D."/>
            <person name="Gui C."/>
            <person name="Meng S."/>
            <person name="Li G."/>
            <person name="Viehrig K."/>
            <person name="Ye F."/>
            <person name="Su P."/>
            <person name="Kiefer A.F."/>
            <person name="Nichols A."/>
            <person name="Cepeda A.J."/>
            <person name="Yan W."/>
            <person name="Fan B."/>
            <person name="Jiang Y."/>
            <person name="Adhikari A."/>
            <person name="Zheng C.-J."/>
            <person name="Schuster L."/>
            <person name="Cowan T.M."/>
            <person name="Smanski M.J."/>
            <person name="Chevrette M.G."/>
            <person name="De Carvalho L.P.S."/>
            <person name="Shen B."/>
        </authorList>
    </citation>
    <scope>NUCLEOTIDE SEQUENCE [LARGE SCALE GENOMIC DNA]</scope>
    <source>
        <strain evidence="1 2">NPDC048117</strain>
    </source>
</reference>
<gene>
    <name evidence="1" type="ORF">AB0D95_03275</name>
</gene>
<organism evidence="1 2">
    <name type="scientific">Streptomyces chilikensis</name>
    <dbReference type="NCBI Taxonomy" id="1194079"/>
    <lineage>
        <taxon>Bacteria</taxon>
        <taxon>Bacillati</taxon>
        <taxon>Actinomycetota</taxon>
        <taxon>Actinomycetes</taxon>
        <taxon>Kitasatosporales</taxon>
        <taxon>Streptomycetaceae</taxon>
        <taxon>Streptomyces</taxon>
    </lineage>
</organism>
<protein>
    <submittedName>
        <fullName evidence="1">Uncharacterized protein</fullName>
    </submittedName>
</protein>
<comment type="caution">
    <text evidence="1">The sequence shown here is derived from an EMBL/GenBank/DDBJ whole genome shotgun (WGS) entry which is preliminary data.</text>
</comment>
<name>A0ABV3EJF3_9ACTN</name>
<accession>A0ABV3EJF3</accession>
<dbReference type="Proteomes" id="UP001551584">
    <property type="component" value="Unassembled WGS sequence"/>
</dbReference>
<keyword evidence="2" id="KW-1185">Reference proteome</keyword>
<evidence type="ECO:0000313" key="2">
    <source>
        <dbReference type="Proteomes" id="UP001551584"/>
    </source>
</evidence>
<sequence>MAGCCGQGPVIVAGAASAAPRVDVEPVILCDVLPDGTVAATALVETIYDASTGERLGTRTVDPVTGAAYTPVGTLGPCQPDSCSASTSAQVLCDIAPDGTSSPFVRAMTYDCEGALLATLDRTLDGAAYTVAGTVGVCPAVPDCEQPTTPTATVGLCLPDGTPIAVTVVRDCQGVVTQEGWINLVTGAFSAGAPPVGTAACGDSQSVQVSGTFCDVDGAGEVVGLVLVEYSYAADGTIAEVRLVDAVTGATYTPTGTITVCPAGVEQPEQDAVLLCDTAPDGAITQFVRDYRRDETGAIVGHSDYLLDGSTYAPTGTVGVCQALDCETVQLCDVQQDVATVLPSFGVPTEEWQDLPNGVRWMRRGSDAAAVGGWYAADAATPERFDFDRPVVIQYAVRFSSPTAAPLRIPAGWYLDALATTQHTWDPTTRVISPTASATQAGESTFRIEAQTAQAMTAPGVVGVQPAGESSQYGQITITADQVTLFLRTLCRDSDGTVTTTDTLPDGVTSYAVLGTVGRCPEPPPPPSCQDCEALVLCDDGADDPATITGSGVSSGTLSNGVAWASRGSAAQNSNYDGGAGEGAWWPGVYTFPNPTIGNATWTFSRPSFVEFSVYMRWVDYSGAGDPTLRNATRLPANVEVVSLPDGYSYDPVNHLVSVDESRGGPGNEACANLTAPTTAESAKFRTTEPVSSVTTRYLGARVATCGIFGSQRVGAFVVDPTGQFLRTICRGCDGSVASVTDTALDGQTPYTVVGTAKTCPQSIAGAVSVLGPVEVIPVEDCCQPVQVCIQQDTTQQVEFISNEDHRNDNTVDPVWKWTTDLNAATPTWFDMYQVQYSGAWSVVDSDTERPAWWVSPHPGGASAQAVPALPNEGPSLLNAHWYPRAFFDLPDNADPATIRVQATVFNADQIGRAFRLNEGAWQTLPATATHNGTTYTFGPDVIPGAQSGRNYLYLDVEETVGGGAGLMVHLRVLYEVIPETRSWTRMVCCDDSVYYLDEDGQRQDTVPDGWHVAPCFPPAVAGGSTPEETAAPVRTGIRRVGAAALDPKALHPGLQSVSLTVVAGSVQVTTNDGAAVAVPAGWTGTWSVGDTDDSVLDVLSFVGLAGADYLVNFTYKDTAAG</sequence>
<dbReference type="EMBL" id="JBEZNA010000004">
    <property type="protein sequence ID" value="MEU9576305.1"/>
    <property type="molecule type" value="Genomic_DNA"/>
</dbReference>
<dbReference type="RefSeq" id="WP_359268436.1">
    <property type="nucleotide sequence ID" value="NZ_JBEZNA010000004.1"/>
</dbReference>